<dbReference type="Pfam" id="PF05656">
    <property type="entry name" value="DUF805"/>
    <property type="match status" value="1"/>
</dbReference>
<gene>
    <name evidence="3" type="ORF">AO063_02200</name>
</gene>
<dbReference type="Proteomes" id="UP000054197">
    <property type="component" value="Unassembled WGS sequence"/>
</dbReference>
<dbReference type="PANTHER" id="PTHR34980">
    <property type="entry name" value="INNER MEMBRANE PROTEIN-RELATED-RELATED"/>
    <property type="match status" value="1"/>
</dbReference>
<dbReference type="AlphaFoldDB" id="A0A0W0HUS0"/>
<proteinExistence type="predicted"/>
<reference evidence="3 4" key="1">
    <citation type="submission" date="2015-09" db="EMBL/GenBank/DDBJ databases">
        <title>Genome sequence of ICMP 11288.</title>
        <authorList>
            <person name="Visnovsky S."/>
            <person name="Lu A."/>
            <person name="Panda P."/>
            <person name="Pitman A."/>
        </authorList>
    </citation>
    <scope>NUCLEOTIDE SEQUENCE [LARGE SCALE GENOMIC DNA]</scope>
    <source>
        <strain evidence="3 4">ICMP 11288</strain>
    </source>
</reference>
<dbReference type="GO" id="GO:0005886">
    <property type="term" value="C:plasma membrane"/>
    <property type="evidence" value="ECO:0007669"/>
    <property type="project" value="TreeGrafter"/>
</dbReference>
<feature type="transmembrane region" description="Helical" evidence="2">
    <location>
        <begin position="247"/>
        <end position="272"/>
    </location>
</feature>
<evidence type="ECO:0008006" key="5">
    <source>
        <dbReference type="Google" id="ProtNLM"/>
    </source>
</evidence>
<feature type="region of interest" description="Disordered" evidence="1">
    <location>
        <begin position="283"/>
        <end position="321"/>
    </location>
</feature>
<sequence length="321" mass="34275">MSDSRFKIVFDGALLPGVESTTAKLNLAELFKSDVAAIEKLFTGRQVALKRDLSRADAETYLTALKNAGVDARIEPEQPVTFNLAETHDTDASAPDFSRPAASPYAPPRAAVGEYTEEYSTLKVFTIHGRIGRLRYLAWTLVLTLALLVAGGIISTASFAVATASPTAGTILGVLLGLALFVALVWVSVQIGVQRLHDLGWSGWLYLLNLVPLVNSVFPILLLVLPGNAGANQYGPPPPRNSTAVKVLATLWLAFIPVMLAIVVTLGMNGYLNQLEANMDSSYESSSITADDATDQSVTVDEEESVQSAEDAAEPVDSPEQ</sequence>
<feature type="compositionally biased region" description="Acidic residues" evidence="1">
    <location>
        <begin position="300"/>
        <end position="321"/>
    </location>
</feature>
<keyword evidence="2" id="KW-0812">Transmembrane</keyword>
<dbReference type="RefSeq" id="WP_058420478.1">
    <property type="nucleotide sequence ID" value="NZ_LKEF01000020.1"/>
</dbReference>
<organism evidence="3 4">
    <name type="scientific">Pseudomonas fluorescens ICMP 11288</name>
    <dbReference type="NCBI Taxonomy" id="1198309"/>
    <lineage>
        <taxon>Bacteria</taxon>
        <taxon>Pseudomonadati</taxon>
        <taxon>Pseudomonadota</taxon>
        <taxon>Gammaproteobacteria</taxon>
        <taxon>Pseudomonadales</taxon>
        <taxon>Pseudomonadaceae</taxon>
        <taxon>Pseudomonas</taxon>
    </lineage>
</organism>
<dbReference type="EMBL" id="LKEF01000020">
    <property type="protein sequence ID" value="KTB64611.1"/>
    <property type="molecule type" value="Genomic_DNA"/>
</dbReference>
<dbReference type="InterPro" id="IPR008523">
    <property type="entry name" value="DUF805"/>
</dbReference>
<evidence type="ECO:0000313" key="4">
    <source>
        <dbReference type="Proteomes" id="UP000054197"/>
    </source>
</evidence>
<feature type="transmembrane region" description="Helical" evidence="2">
    <location>
        <begin position="205"/>
        <end position="227"/>
    </location>
</feature>
<feature type="transmembrane region" description="Helical" evidence="2">
    <location>
        <begin position="168"/>
        <end position="193"/>
    </location>
</feature>
<evidence type="ECO:0000256" key="1">
    <source>
        <dbReference type="SAM" id="MobiDB-lite"/>
    </source>
</evidence>
<dbReference type="PANTHER" id="PTHR34980:SF3">
    <property type="entry name" value="BLR8105 PROTEIN"/>
    <property type="match status" value="1"/>
</dbReference>
<protein>
    <recommendedName>
        <fullName evidence="5">DUF805 domain-containing protein</fullName>
    </recommendedName>
</protein>
<accession>A0A0W0HUS0</accession>
<evidence type="ECO:0000313" key="3">
    <source>
        <dbReference type="EMBL" id="KTB64611.1"/>
    </source>
</evidence>
<keyword evidence="2" id="KW-0472">Membrane</keyword>
<evidence type="ECO:0000256" key="2">
    <source>
        <dbReference type="SAM" id="Phobius"/>
    </source>
</evidence>
<comment type="caution">
    <text evidence="3">The sequence shown here is derived from an EMBL/GenBank/DDBJ whole genome shotgun (WGS) entry which is preliminary data.</text>
</comment>
<keyword evidence="2" id="KW-1133">Transmembrane helix</keyword>
<feature type="compositionally biased region" description="Polar residues" evidence="1">
    <location>
        <begin position="283"/>
        <end position="299"/>
    </location>
</feature>
<feature type="transmembrane region" description="Helical" evidence="2">
    <location>
        <begin position="136"/>
        <end position="162"/>
    </location>
</feature>
<name>A0A0W0HUS0_PSEFL</name>